<evidence type="ECO:0000313" key="2">
    <source>
        <dbReference type="Proteomes" id="UP000093053"/>
    </source>
</evidence>
<proteinExistence type="predicted"/>
<dbReference type="AlphaFoldDB" id="A0A1B2HCG8"/>
<accession>A0A1B2HCG8</accession>
<name>A0A1B2HCG8_9PSEU</name>
<dbReference type="KEGG" id="led:BBK82_04160"/>
<dbReference type="InterPro" id="IPR010281">
    <property type="entry name" value="DUF885"/>
</dbReference>
<dbReference type="STRING" id="1586287.BBK82_04160"/>
<dbReference type="Pfam" id="PF05960">
    <property type="entry name" value="DUF885"/>
    <property type="match status" value="1"/>
</dbReference>
<dbReference type="Proteomes" id="UP000093053">
    <property type="component" value="Chromosome"/>
</dbReference>
<dbReference type="EMBL" id="CP016793">
    <property type="protein sequence ID" value="ANZ35399.1"/>
    <property type="molecule type" value="Genomic_DNA"/>
</dbReference>
<dbReference type="PANTHER" id="PTHR33361:SF2">
    <property type="entry name" value="DUF885 DOMAIN-CONTAINING PROTEIN"/>
    <property type="match status" value="1"/>
</dbReference>
<keyword evidence="2" id="KW-1185">Reference proteome</keyword>
<evidence type="ECO:0000313" key="1">
    <source>
        <dbReference type="EMBL" id="ANZ35399.1"/>
    </source>
</evidence>
<reference evidence="1 2" key="1">
    <citation type="submission" date="2016-07" db="EMBL/GenBank/DDBJ databases">
        <title>Complete genome sequence of the Lentzea guizhouensis DHS C013.</title>
        <authorList>
            <person name="Cao C."/>
        </authorList>
    </citation>
    <scope>NUCLEOTIDE SEQUENCE [LARGE SCALE GENOMIC DNA]</scope>
    <source>
        <strain evidence="1 2">DHS C013</strain>
    </source>
</reference>
<gene>
    <name evidence="1" type="ORF">BBK82_04160</name>
</gene>
<dbReference type="PANTHER" id="PTHR33361">
    <property type="entry name" value="GLR0591 PROTEIN"/>
    <property type="match status" value="1"/>
</dbReference>
<sequence>MPGHHLQTTPAAESDLSNIRKYASIDACLEGWGLYAERLGDEMGLFSSDEQRLGMLSADAMRAARLVVDTGLHAFGWSRQRAVDFLRENTVMPEPEIQAEVDRYIEVPGQALAYMVGRIEIERFRAHAQTALGERLDVRAFHDLVVSTGPVPLSTLGDLVGQFVGEAG</sequence>
<evidence type="ECO:0008006" key="3">
    <source>
        <dbReference type="Google" id="ProtNLM"/>
    </source>
</evidence>
<organism evidence="1 2">
    <name type="scientific">Lentzea guizhouensis</name>
    <dbReference type="NCBI Taxonomy" id="1586287"/>
    <lineage>
        <taxon>Bacteria</taxon>
        <taxon>Bacillati</taxon>
        <taxon>Actinomycetota</taxon>
        <taxon>Actinomycetes</taxon>
        <taxon>Pseudonocardiales</taxon>
        <taxon>Pseudonocardiaceae</taxon>
        <taxon>Lentzea</taxon>
    </lineage>
</organism>
<protein>
    <recommendedName>
        <fullName evidence="3">DUF885 domain-containing protein</fullName>
    </recommendedName>
</protein>